<evidence type="ECO:0000313" key="11">
    <source>
        <dbReference type="Proteomes" id="UP000308671"/>
    </source>
</evidence>
<name>A0A4S8QQU6_9HELO</name>
<keyword evidence="9" id="KW-0812">Transmembrane</keyword>
<dbReference type="InterPro" id="IPR036396">
    <property type="entry name" value="Cyt_P450_sf"/>
</dbReference>
<evidence type="ECO:0000256" key="8">
    <source>
        <dbReference type="RuleBase" id="RU000461"/>
    </source>
</evidence>
<dbReference type="CDD" id="cd11058">
    <property type="entry name" value="CYP60B-like"/>
    <property type="match status" value="1"/>
</dbReference>
<evidence type="ECO:0000256" key="4">
    <source>
        <dbReference type="ARBA" id="ARBA00022723"/>
    </source>
</evidence>
<keyword evidence="8" id="KW-0503">Monooxygenase</keyword>
<keyword evidence="9" id="KW-0472">Membrane</keyword>
<keyword evidence="9" id="KW-1133">Transmembrane helix</keyword>
<dbReference type="PRINTS" id="PR00463">
    <property type="entry name" value="EP450I"/>
</dbReference>
<dbReference type="InterPro" id="IPR017972">
    <property type="entry name" value="Cyt_P450_CS"/>
</dbReference>
<dbReference type="PROSITE" id="PS00086">
    <property type="entry name" value="CYTOCHROME_P450"/>
    <property type="match status" value="1"/>
</dbReference>
<evidence type="ECO:0000256" key="1">
    <source>
        <dbReference type="ARBA" id="ARBA00001971"/>
    </source>
</evidence>
<dbReference type="Gene3D" id="1.10.630.10">
    <property type="entry name" value="Cytochrome P450"/>
    <property type="match status" value="1"/>
</dbReference>
<keyword evidence="4 7" id="KW-0479">Metal-binding</keyword>
<protein>
    <submittedName>
        <fullName evidence="10">Uncharacterized protein</fullName>
    </submittedName>
</protein>
<keyword evidence="11" id="KW-1185">Reference proteome</keyword>
<keyword evidence="5 7" id="KW-0408">Iron</keyword>
<dbReference type="PANTHER" id="PTHR24305">
    <property type="entry name" value="CYTOCHROME P450"/>
    <property type="match status" value="1"/>
</dbReference>
<dbReference type="GO" id="GO:0020037">
    <property type="term" value="F:heme binding"/>
    <property type="evidence" value="ECO:0007669"/>
    <property type="project" value="InterPro"/>
</dbReference>
<evidence type="ECO:0000256" key="5">
    <source>
        <dbReference type="ARBA" id="ARBA00023004"/>
    </source>
</evidence>
<evidence type="ECO:0000313" key="10">
    <source>
        <dbReference type="EMBL" id="THV43819.1"/>
    </source>
</evidence>
<dbReference type="Proteomes" id="UP000308671">
    <property type="component" value="Unassembled WGS sequence"/>
</dbReference>
<dbReference type="PANTHER" id="PTHR24305:SF210">
    <property type="entry name" value="CYTOCHROME P450 MONOOXYGENASE ASQL-RELATED"/>
    <property type="match status" value="1"/>
</dbReference>
<sequence>MSNSLANLKTNFGMILSNYLSVLAILLPILVLATCLVVSTYNLYFHPISSYPGPRLWAISRFPYVVSLYRGRLHIDIKEIHNRYGPVVRIAPDELSFIEASAWSGIYTGGVANQGFIKHKAYSDAQGFESLFDASDENHARLRKLLGKRFFAAASANKQEEVIQSYTDILIKRLKEQVREVPIGNQASKDDKKATESGVINLQEWYNYTTFDIAGKFTLSEDFGCLEGSTYHPWILMVLIHFKMSALVMALRLYTPLDVLFVKFAPARFLRLKHEFLRLTREKFGRRLSKTYPTSQDDFVAAIFNDPKSGGVTRDELEANCILMILAGSETMATSLLSATNFLCKSPQVLQKLTEEIRQYDKEGDLKLTNLNQLPYLNAVIRETHRVCPPLANAPARVVGPGSAMISGRSIPPGTAVGVTQYAAFHSPTNFALPTQFIPERWLKIEESERFASDNRDVMRPFSVGGRDCAGQNIGMAEFRVVLARVIWNFDISAVSTLAWEDQKCFMLWQKDPFFVNLKSVARDV</sequence>
<dbReference type="PRINTS" id="PR00385">
    <property type="entry name" value="P450"/>
</dbReference>
<keyword evidence="6" id="KW-0843">Virulence</keyword>
<keyword evidence="8" id="KW-0560">Oxidoreductase</keyword>
<evidence type="ECO:0000256" key="9">
    <source>
        <dbReference type="SAM" id="Phobius"/>
    </source>
</evidence>
<reference evidence="10 11" key="1">
    <citation type="submission" date="2017-12" db="EMBL/GenBank/DDBJ databases">
        <title>Comparative genomics of Botrytis spp.</title>
        <authorList>
            <person name="Valero-Jimenez C.A."/>
            <person name="Tapia P."/>
            <person name="Veloso J."/>
            <person name="Silva-Moreno E."/>
            <person name="Staats M."/>
            <person name="Valdes J.H."/>
            <person name="Van Kan J.A.L."/>
        </authorList>
    </citation>
    <scope>NUCLEOTIDE SEQUENCE [LARGE SCALE GENOMIC DNA]</scope>
    <source>
        <strain evidence="10 11">MUCL435</strain>
    </source>
</reference>
<organism evidence="10 11">
    <name type="scientific">Botrytis galanthina</name>
    <dbReference type="NCBI Taxonomy" id="278940"/>
    <lineage>
        <taxon>Eukaryota</taxon>
        <taxon>Fungi</taxon>
        <taxon>Dikarya</taxon>
        <taxon>Ascomycota</taxon>
        <taxon>Pezizomycotina</taxon>
        <taxon>Leotiomycetes</taxon>
        <taxon>Helotiales</taxon>
        <taxon>Sclerotiniaceae</taxon>
        <taxon>Botrytis</taxon>
    </lineage>
</organism>
<feature type="binding site" description="axial binding residue" evidence="7">
    <location>
        <position position="469"/>
    </location>
    <ligand>
        <name>heme</name>
        <dbReference type="ChEBI" id="CHEBI:30413"/>
    </ligand>
    <ligandPart>
        <name>Fe</name>
        <dbReference type="ChEBI" id="CHEBI:18248"/>
    </ligandPart>
</feature>
<dbReference type="InterPro" id="IPR050121">
    <property type="entry name" value="Cytochrome_P450_monoxygenase"/>
</dbReference>
<keyword evidence="3 7" id="KW-0349">Heme</keyword>
<comment type="caution">
    <text evidence="10">The sequence shown here is derived from an EMBL/GenBank/DDBJ whole genome shotgun (WGS) entry which is preliminary data.</text>
</comment>
<evidence type="ECO:0000256" key="2">
    <source>
        <dbReference type="ARBA" id="ARBA00010617"/>
    </source>
</evidence>
<feature type="transmembrane region" description="Helical" evidence="9">
    <location>
        <begin position="20"/>
        <end position="45"/>
    </location>
</feature>
<dbReference type="OrthoDB" id="1470350at2759"/>
<dbReference type="GO" id="GO:0004497">
    <property type="term" value="F:monooxygenase activity"/>
    <property type="evidence" value="ECO:0007669"/>
    <property type="project" value="UniProtKB-KW"/>
</dbReference>
<dbReference type="InterPro" id="IPR001128">
    <property type="entry name" value="Cyt_P450"/>
</dbReference>
<accession>A0A4S8QQU6</accession>
<dbReference type="InterPro" id="IPR002401">
    <property type="entry name" value="Cyt_P450_E_grp-I"/>
</dbReference>
<evidence type="ECO:0000256" key="6">
    <source>
        <dbReference type="ARBA" id="ARBA00023026"/>
    </source>
</evidence>
<dbReference type="Pfam" id="PF00067">
    <property type="entry name" value="p450"/>
    <property type="match status" value="1"/>
</dbReference>
<dbReference type="GO" id="GO:0005506">
    <property type="term" value="F:iron ion binding"/>
    <property type="evidence" value="ECO:0007669"/>
    <property type="project" value="InterPro"/>
</dbReference>
<proteinExistence type="inferred from homology"/>
<comment type="cofactor">
    <cofactor evidence="1 7">
        <name>heme</name>
        <dbReference type="ChEBI" id="CHEBI:30413"/>
    </cofactor>
</comment>
<evidence type="ECO:0000256" key="3">
    <source>
        <dbReference type="ARBA" id="ARBA00022617"/>
    </source>
</evidence>
<gene>
    <name evidence="10" type="ORF">BGAL_0888g00010</name>
</gene>
<dbReference type="SUPFAM" id="SSF48264">
    <property type="entry name" value="Cytochrome P450"/>
    <property type="match status" value="1"/>
</dbReference>
<comment type="similarity">
    <text evidence="2 8">Belongs to the cytochrome P450 family.</text>
</comment>
<dbReference type="GO" id="GO:0016705">
    <property type="term" value="F:oxidoreductase activity, acting on paired donors, with incorporation or reduction of molecular oxygen"/>
    <property type="evidence" value="ECO:0007669"/>
    <property type="project" value="InterPro"/>
</dbReference>
<evidence type="ECO:0000256" key="7">
    <source>
        <dbReference type="PIRSR" id="PIRSR602401-1"/>
    </source>
</evidence>
<dbReference type="EMBL" id="PQXL01000883">
    <property type="protein sequence ID" value="THV43819.1"/>
    <property type="molecule type" value="Genomic_DNA"/>
</dbReference>
<dbReference type="AlphaFoldDB" id="A0A4S8QQU6"/>